<protein>
    <submittedName>
        <fullName evidence="1">Uncharacterized protein</fullName>
    </submittedName>
</protein>
<dbReference type="AlphaFoldDB" id="A0A8T3AGS0"/>
<comment type="caution">
    <text evidence="1">The sequence shown here is derived from an EMBL/GenBank/DDBJ whole genome shotgun (WGS) entry which is preliminary data.</text>
</comment>
<name>A0A8T3AGS0_DENNO</name>
<proteinExistence type="predicted"/>
<evidence type="ECO:0000313" key="2">
    <source>
        <dbReference type="Proteomes" id="UP000829196"/>
    </source>
</evidence>
<gene>
    <name evidence="1" type="ORF">KFK09_025498</name>
</gene>
<sequence>MSNAVVSLAVSTLSATKLLASLPSTVSFAENSTTLCTFAASRFLAPLPTAMGNAQPRCSSGSL</sequence>
<dbReference type="EMBL" id="JAGYWB010000017">
    <property type="protein sequence ID" value="KAI0495348.1"/>
    <property type="molecule type" value="Genomic_DNA"/>
</dbReference>
<organism evidence="1 2">
    <name type="scientific">Dendrobium nobile</name>
    <name type="common">Orchid</name>
    <dbReference type="NCBI Taxonomy" id="94219"/>
    <lineage>
        <taxon>Eukaryota</taxon>
        <taxon>Viridiplantae</taxon>
        <taxon>Streptophyta</taxon>
        <taxon>Embryophyta</taxon>
        <taxon>Tracheophyta</taxon>
        <taxon>Spermatophyta</taxon>
        <taxon>Magnoliopsida</taxon>
        <taxon>Liliopsida</taxon>
        <taxon>Asparagales</taxon>
        <taxon>Orchidaceae</taxon>
        <taxon>Epidendroideae</taxon>
        <taxon>Malaxideae</taxon>
        <taxon>Dendrobiinae</taxon>
        <taxon>Dendrobium</taxon>
    </lineage>
</organism>
<keyword evidence="2" id="KW-1185">Reference proteome</keyword>
<reference evidence="1" key="1">
    <citation type="journal article" date="2022" name="Front. Genet.">
        <title>Chromosome-Scale Assembly of the Dendrobium nobile Genome Provides Insights Into the Molecular Mechanism of the Biosynthesis of the Medicinal Active Ingredient of Dendrobium.</title>
        <authorList>
            <person name="Xu Q."/>
            <person name="Niu S.-C."/>
            <person name="Li K.-L."/>
            <person name="Zheng P.-J."/>
            <person name="Zhang X.-J."/>
            <person name="Jia Y."/>
            <person name="Liu Y."/>
            <person name="Niu Y.-X."/>
            <person name="Yu L.-H."/>
            <person name="Chen D.-F."/>
            <person name="Zhang G.-Q."/>
        </authorList>
    </citation>
    <scope>NUCLEOTIDE SEQUENCE</scope>
    <source>
        <tissue evidence="1">Leaf</tissue>
    </source>
</reference>
<evidence type="ECO:0000313" key="1">
    <source>
        <dbReference type="EMBL" id="KAI0495348.1"/>
    </source>
</evidence>
<accession>A0A8T3AGS0</accession>
<dbReference type="Proteomes" id="UP000829196">
    <property type="component" value="Unassembled WGS sequence"/>
</dbReference>